<gene>
    <name evidence="25" type="ORF">B0A49_04439</name>
</gene>
<feature type="compositionally biased region" description="Polar residues" evidence="23">
    <location>
        <begin position="483"/>
        <end position="496"/>
    </location>
</feature>
<evidence type="ECO:0000256" key="22">
    <source>
        <dbReference type="PIRSR" id="PIRSR038147-3"/>
    </source>
</evidence>
<comment type="catalytic activity">
    <reaction evidence="17 19">
        <text>L-seryl-[protein] + ATP = O-phospho-L-seryl-[protein] + ADP + H(+)</text>
        <dbReference type="Rhea" id="RHEA:17989"/>
        <dbReference type="Rhea" id="RHEA-COMP:9863"/>
        <dbReference type="Rhea" id="RHEA-COMP:11604"/>
        <dbReference type="ChEBI" id="CHEBI:15378"/>
        <dbReference type="ChEBI" id="CHEBI:29999"/>
        <dbReference type="ChEBI" id="CHEBI:30616"/>
        <dbReference type="ChEBI" id="CHEBI:83421"/>
        <dbReference type="ChEBI" id="CHEBI:456216"/>
        <dbReference type="EC" id="2.7.11.1"/>
    </reaction>
</comment>
<evidence type="ECO:0000256" key="19">
    <source>
        <dbReference type="PIRNR" id="PIRNR038147"/>
    </source>
</evidence>
<dbReference type="PANTHER" id="PTHR45723">
    <property type="entry name" value="SERINE/THREONINE-PROTEIN KINASE RIO1"/>
    <property type="match status" value="1"/>
</dbReference>
<dbReference type="InterPro" id="IPR017407">
    <property type="entry name" value="Ser/Thr_kinase_Rio1"/>
</dbReference>
<keyword evidence="8 19" id="KW-0723">Serine/threonine-protein kinase</keyword>
<feature type="binding site" evidence="22">
    <location>
        <position position="342"/>
    </location>
    <ligand>
        <name>Mg(2+)</name>
        <dbReference type="ChEBI" id="CHEBI:18420"/>
    </ligand>
</feature>
<feature type="compositionally biased region" description="Basic and acidic residues" evidence="23">
    <location>
        <begin position="524"/>
        <end position="564"/>
    </location>
</feature>
<dbReference type="PROSITE" id="PS01245">
    <property type="entry name" value="RIO1"/>
    <property type="match status" value="1"/>
</dbReference>
<keyword evidence="7" id="KW-0690">Ribosome biogenesis</keyword>
<evidence type="ECO:0000256" key="5">
    <source>
        <dbReference type="ARBA" id="ARBA00016038"/>
    </source>
</evidence>
<dbReference type="InterPro" id="IPR018934">
    <property type="entry name" value="RIO_dom"/>
</dbReference>
<dbReference type="FunFam" id="1.10.510.10:FF:000232">
    <property type="entry name" value="Serine/threonine-protein kinase RIO1"/>
    <property type="match status" value="1"/>
</dbReference>
<evidence type="ECO:0000256" key="7">
    <source>
        <dbReference type="ARBA" id="ARBA00022517"/>
    </source>
</evidence>
<evidence type="ECO:0000256" key="6">
    <source>
        <dbReference type="ARBA" id="ARBA00022490"/>
    </source>
</evidence>
<keyword evidence="14 19" id="KW-0067">ATP-binding</keyword>
<evidence type="ECO:0000256" key="10">
    <source>
        <dbReference type="ARBA" id="ARBA00022723"/>
    </source>
</evidence>
<evidence type="ECO:0000313" key="25">
    <source>
        <dbReference type="EMBL" id="TKA81050.1"/>
    </source>
</evidence>
<dbReference type="GO" id="GO:0042254">
    <property type="term" value="P:ribosome biogenesis"/>
    <property type="evidence" value="ECO:0007669"/>
    <property type="project" value="UniProtKB-KW"/>
</dbReference>
<feature type="binding site" evidence="21">
    <location>
        <position position="289"/>
    </location>
    <ligand>
        <name>ATP</name>
        <dbReference type="ChEBI" id="CHEBI:30616"/>
    </ligand>
</feature>
<dbReference type="InterPro" id="IPR018935">
    <property type="entry name" value="RIO_kinase_CS"/>
</dbReference>
<feature type="compositionally biased region" description="Acidic residues" evidence="23">
    <location>
        <begin position="501"/>
        <end position="523"/>
    </location>
</feature>
<feature type="binding site" evidence="21">
    <location>
        <position position="287"/>
    </location>
    <ligand>
        <name>ATP</name>
        <dbReference type="ChEBI" id="CHEBI:30616"/>
    </ligand>
</feature>
<dbReference type="GO" id="GO:0005737">
    <property type="term" value="C:cytoplasm"/>
    <property type="evidence" value="ECO:0007669"/>
    <property type="project" value="UniProtKB-SubCell"/>
</dbReference>
<dbReference type="SMART" id="SM00090">
    <property type="entry name" value="RIO"/>
    <property type="match status" value="1"/>
</dbReference>
<evidence type="ECO:0000256" key="21">
    <source>
        <dbReference type="PIRSR" id="PIRSR038147-2"/>
    </source>
</evidence>
<dbReference type="EMBL" id="NAJN01000037">
    <property type="protein sequence ID" value="TKA81050.1"/>
    <property type="molecule type" value="Genomic_DNA"/>
</dbReference>
<organism evidence="25 26">
    <name type="scientific">Cryomyces minteri</name>
    <dbReference type="NCBI Taxonomy" id="331657"/>
    <lineage>
        <taxon>Eukaryota</taxon>
        <taxon>Fungi</taxon>
        <taxon>Dikarya</taxon>
        <taxon>Ascomycota</taxon>
        <taxon>Pezizomycotina</taxon>
        <taxon>Dothideomycetes</taxon>
        <taxon>Dothideomycetes incertae sedis</taxon>
        <taxon>Cryomyces</taxon>
    </lineage>
</organism>
<feature type="domain" description="RIO kinase" evidence="24">
    <location>
        <begin position="152"/>
        <end position="400"/>
    </location>
</feature>
<evidence type="ECO:0000256" key="17">
    <source>
        <dbReference type="ARBA" id="ARBA00048679"/>
    </source>
</evidence>
<reference evidence="25 26" key="1">
    <citation type="submission" date="2017-03" db="EMBL/GenBank/DDBJ databases">
        <title>Genomes of endolithic fungi from Antarctica.</title>
        <authorList>
            <person name="Coleine C."/>
            <person name="Masonjones S."/>
            <person name="Stajich J.E."/>
        </authorList>
    </citation>
    <scope>NUCLEOTIDE SEQUENCE [LARGE SCALE GENOMIC DNA]</scope>
    <source>
        <strain evidence="25 26">CCFEE 5187</strain>
    </source>
</reference>
<evidence type="ECO:0000256" key="16">
    <source>
        <dbReference type="ARBA" id="ARBA00047899"/>
    </source>
</evidence>
<comment type="catalytic activity">
    <reaction evidence="18">
        <text>ATP + H2O = ADP + phosphate + H(+)</text>
        <dbReference type="Rhea" id="RHEA:13065"/>
        <dbReference type="ChEBI" id="CHEBI:15377"/>
        <dbReference type="ChEBI" id="CHEBI:15378"/>
        <dbReference type="ChEBI" id="CHEBI:30616"/>
        <dbReference type="ChEBI" id="CHEBI:43474"/>
        <dbReference type="ChEBI" id="CHEBI:456216"/>
    </reaction>
</comment>
<name>A0A4U0XTM8_9PEZI</name>
<keyword evidence="26" id="KW-1185">Reference proteome</keyword>
<feature type="compositionally biased region" description="Polar residues" evidence="23">
    <location>
        <begin position="98"/>
        <end position="128"/>
    </location>
</feature>
<feature type="binding site" evidence="22">
    <location>
        <position position="354"/>
    </location>
    <ligand>
        <name>Mg(2+)</name>
        <dbReference type="ChEBI" id="CHEBI:18420"/>
    </ligand>
</feature>
<feature type="active site" description="Proton acceptor" evidence="20">
    <location>
        <position position="337"/>
    </location>
</feature>
<evidence type="ECO:0000256" key="20">
    <source>
        <dbReference type="PIRSR" id="PIRSR038147-1"/>
    </source>
</evidence>
<dbReference type="InterPro" id="IPR011009">
    <property type="entry name" value="Kinase-like_dom_sf"/>
</dbReference>
<dbReference type="Gene3D" id="1.10.510.10">
    <property type="entry name" value="Transferase(Phosphotransferase) domain 1"/>
    <property type="match status" value="1"/>
</dbReference>
<dbReference type="SUPFAM" id="SSF56112">
    <property type="entry name" value="Protein kinase-like (PK-like)"/>
    <property type="match status" value="1"/>
</dbReference>
<dbReference type="GO" id="GO:0016887">
    <property type="term" value="F:ATP hydrolysis activity"/>
    <property type="evidence" value="ECO:0007669"/>
    <property type="project" value="RHEA"/>
</dbReference>
<evidence type="ECO:0000259" key="24">
    <source>
        <dbReference type="SMART" id="SM00090"/>
    </source>
</evidence>
<dbReference type="GO" id="GO:0004674">
    <property type="term" value="F:protein serine/threonine kinase activity"/>
    <property type="evidence" value="ECO:0007669"/>
    <property type="project" value="UniProtKB-KW"/>
</dbReference>
<dbReference type="FunFam" id="3.30.200.20:FF:000148">
    <property type="entry name" value="Serine/threonine-protein kinase RIO1"/>
    <property type="match status" value="1"/>
</dbReference>
<dbReference type="EC" id="2.7.11.1" evidence="4 19"/>
<feature type="compositionally biased region" description="Polar residues" evidence="23">
    <location>
        <begin position="35"/>
        <end position="54"/>
    </location>
</feature>
<feature type="active site" description="4-aspartylphosphate intermediate" evidence="20">
    <location>
        <position position="354"/>
    </location>
</feature>
<comment type="caution">
    <text evidence="25">The sequence shown here is derived from an EMBL/GenBank/DDBJ whole genome shotgun (WGS) entry which is preliminary data.</text>
</comment>
<evidence type="ECO:0000256" key="18">
    <source>
        <dbReference type="ARBA" id="ARBA00049360"/>
    </source>
</evidence>
<keyword evidence="10" id="KW-0479">Metal-binding</keyword>
<evidence type="ECO:0000256" key="23">
    <source>
        <dbReference type="SAM" id="MobiDB-lite"/>
    </source>
</evidence>
<dbReference type="Gene3D" id="3.30.200.20">
    <property type="entry name" value="Phosphorylase Kinase, domain 1"/>
    <property type="match status" value="1"/>
</dbReference>
<comment type="similarity">
    <text evidence="3 19">Belongs to the protein kinase superfamily. RIO-type Ser/Thr kinase family.</text>
</comment>
<dbReference type="STRING" id="331657.A0A4U0XTM8"/>
<feature type="region of interest" description="Disordered" evidence="23">
    <location>
        <begin position="1"/>
        <end position="162"/>
    </location>
</feature>
<sequence length="586" mass="65937">MMANTEHSTGVEDTPAAGLAPTHTYVPNIGYEQTADASYQLQDASDTGPTNNGDATDYDDLFDGDEDDDEIEEDEIDAANPNDYTKSYNRQRRLHDSSVPSSQKPRSNPQKPTANTRASVDDQISSLTKHAGKLKLSAAESGLGSRNEKTGDKSDRATSEQVLDPRTRMILLQMINRNVVSEVNGCLSTGKEANVYGAVSLPPEDSEDQTPLHRAIKVYKTSILVFKDRSNYITGEHRFRTGYNKSSNRAMVKVWAEKEFRNLRRIHATGIPCPEPIHLRLHVLVMGFLGDRRGLPAPRLKDVEIENEAEAKWKELYVQLLGYMRILYQKCRLVHADLSEYNILYHQRKLWIIDVSQSVEHDHPRSLEFLRMDIKNISDFFRRKGVDTLAERTVFGFVTAAKGAMEEPGMSEGVKRLYEQRAEAGTEDQALADEEVDNEVFRKQYIPQTLEQVYDVERDAEKIGRGEGDDLVYQALLAQKISTPDPSSSLTQSATEPSDGAADDDDTSASSDSEEGEELDENGDPIRRGKRNGDERPRGKRFEDKDAKKEHKKLVKESQREKRKEKMPKHVKKKLVAGSGRGGHKK</sequence>
<evidence type="ECO:0000256" key="11">
    <source>
        <dbReference type="ARBA" id="ARBA00022741"/>
    </source>
</evidence>
<dbReference type="GO" id="GO:0046872">
    <property type="term" value="F:metal ion binding"/>
    <property type="evidence" value="ECO:0007669"/>
    <property type="project" value="UniProtKB-KW"/>
</dbReference>
<dbReference type="Proteomes" id="UP000308768">
    <property type="component" value="Unassembled WGS sequence"/>
</dbReference>
<dbReference type="InterPro" id="IPR000687">
    <property type="entry name" value="RIO_kinase"/>
</dbReference>
<dbReference type="CDD" id="cd05147">
    <property type="entry name" value="RIO1_euk"/>
    <property type="match status" value="1"/>
</dbReference>
<evidence type="ECO:0000256" key="4">
    <source>
        <dbReference type="ARBA" id="ARBA00012513"/>
    </source>
</evidence>
<feature type="compositionally biased region" description="Basic and acidic residues" evidence="23">
    <location>
        <begin position="146"/>
        <end position="162"/>
    </location>
</feature>
<evidence type="ECO:0000256" key="1">
    <source>
        <dbReference type="ARBA" id="ARBA00001946"/>
    </source>
</evidence>
<dbReference type="InterPro" id="IPR051272">
    <property type="entry name" value="RIO-type_Ser/Thr_kinase"/>
</dbReference>
<dbReference type="PIRSF" id="PIRSF038147">
    <property type="entry name" value="Ser/Thr_PK_RIO1"/>
    <property type="match status" value="1"/>
</dbReference>
<feature type="region of interest" description="Disordered" evidence="23">
    <location>
        <begin position="483"/>
        <end position="586"/>
    </location>
</feature>
<feature type="compositionally biased region" description="Basic residues" evidence="23">
    <location>
        <begin position="565"/>
        <end position="575"/>
    </location>
</feature>
<keyword evidence="15" id="KW-0460">Magnesium</keyword>
<comment type="subcellular location">
    <subcellularLocation>
        <location evidence="2">Cytoplasm</location>
    </subcellularLocation>
</comment>
<dbReference type="OrthoDB" id="205248at2759"/>
<keyword evidence="6" id="KW-0963">Cytoplasm</keyword>
<proteinExistence type="inferred from homology"/>
<accession>A0A4U0XTM8</accession>
<comment type="catalytic activity">
    <reaction evidence="16 19">
        <text>L-threonyl-[protein] + ATP = O-phospho-L-threonyl-[protein] + ADP + H(+)</text>
        <dbReference type="Rhea" id="RHEA:46608"/>
        <dbReference type="Rhea" id="RHEA-COMP:11060"/>
        <dbReference type="Rhea" id="RHEA-COMP:11605"/>
        <dbReference type="ChEBI" id="CHEBI:15378"/>
        <dbReference type="ChEBI" id="CHEBI:30013"/>
        <dbReference type="ChEBI" id="CHEBI:30616"/>
        <dbReference type="ChEBI" id="CHEBI:61977"/>
        <dbReference type="ChEBI" id="CHEBI:456216"/>
        <dbReference type="EC" id="2.7.11.1"/>
    </reaction>
</comment>
<dbReference type="GO" id="GO:0005524">
    <property type="term" value="F:ATP binding"/>
    <property type="evidence" value="ECO:0007669"/>
    <property type="project" value="UniProtKB-KW"/>
</dbReference>
<feature type="binding site" evidence="21">
    <location>
        <position position="217"/>
    </location>
    <ligand>
        <name>ATP</name>
        <dbReference type="ChEBI" id="CHEBI:30616"/>
    </ligand>
</feature>
<evidence type="ECO:0000256" key="12">
    <source>
        <dbReference type="ARBA" id="ARBA00022777"/>
    </source>
</evidence>
<dbReference type="GO" id="GO:0106310">
    <property type="term" value="F:protein serine kinase activity"/>
    <property type="evidence" value="ECO:0007669"/>
    <property type="project" value="RHEA"/>
</dbReference>
<evidence type="ECO:0000256" key="2">
    <source>
        <dbReference type="ARBA" id="ARBA00004496"/>
    </source>
</evidence>
<evidence type="ECO:0000256" key="9">
    <source>
        <dbReference type="ARBA" id="ARBA00022679"/>
    </source>
</evidence>
<protein>
    <recommendedName>
        <fullName evidence="5 19">Serine/threonine-protein kinase RIO1</fullName>
        <ecNumber evidence="4 19">2.7.11.1</ecNumber>
    </recommendedName>
</protein>
<evidence type="ECO:0000256" key="15">
    <source>
        <dbReference type="ARBA" id="ARBA00022842"/>
    </source>
</evidence>
<keyword evidence="12 19" id="KW-0418">Kinase</keyword>
<keyword evidence="9 19" id="KW-0808">Transferase</keyword>
<keyword evidence="11 19" id="KW-0547">Nucleotide-binding</keyword>
<evidence type="ECO:0000256" key="13">
    <source>
        <dbReference type="ARBA" id="ARBA00022801"/>
    </source>
</evidence>
<evidence type="ECO:0000313" key="26">
    <source>
        <dbReference type="Proteomes" id="UP000308768"/>
    </source>
</evidence>
<evidence type="ECO:0000256" key="3">
    <source>
        <dbReference type="ARBA" id="ARBA00009196"/>
    </source>
</evidence>
<comment type="cofactor">
    <cofactor evidence="1 22">
        <name>Mg(2+)</name>
        <dbReference type="ChEBI" id="CHEBI:18420"/>
    </cofactor>
</comment>
<dbReference type="Pfam" id="PF01163">
    <property type="entry name" value="RIO1"/>
    <property type="match status" value="1"/>
</dbReference>
<dbReference type="AlphaFoldDB" id="A0A4U0XTM8"/>
<keyword evidence="13" id="KW-0378">Hydrolase</keyword>
<evidence type="ECO:0000256" key="14">
    <source>
        <dbReference type="ARBA" id="ARBA00022840"/>
    </source>
</evidence>
<evidence type="ECO:0000256" key="8">
    <source>
        <dbReference type="ARBA" id="ARBA00022527"/>
    </source>
</evidence>
<feature type="compositionally biased region" description="Acidic residues" evidence="23">
    <location>
        <begin position="56"/>
        <end position="77"/>
    </location>
</feature>